<keyword evidence="4" id="KW-0456">Lyase</keyword>
<comment type="cofactor">
    <cofactor evidence="3">
        <name>Zn(2+)</name>
        <dbReference type="ChEBI" id="CHEBI:29105"/>
    </cofactor>
    <text evidence="3">Binds 2 Zn(2+) ions per subunit. One is catalytic and the other provides a structural contribution.</text>
</comment>
<dbReference type="Proteomes" id="UP000095431">
    <property type="component" value="Unassembled WGS sequence"/>
</dbReference>
<keyword evidence="3" id="KW-0479">Metal-binding</keyword>
<dbReference type="Gene3D" id="3.20.20.70">
    <property type="entry name" value="Aldolase class I"/>
    <property type="match status" value="1"/>
</dbReference>
<dbReference type="GO" id="GO:0004332">
    <property type="term" value="F:fructose-bisphosphate aldolase activity"/>
    <property type="evidence" value="ECO:0007669"/>
    <property type="project" value="UniProtKB-EC"/>
</dbReference>
<feature type="binding site" evidence="3">
    <location>
        <position position="228"/>
    </location>
    <ligand>
        <name>Zn(2+)</name>
        <dbReference type="ChEBI" id="CHEBI:29105"/>
        <label>1</label>
        <note>catalytic</note>
    </ligand>
</feature>
<evidence type="ECO:0000256" key="2">
    <source>
        <dbReference type="PIRSR" id="PIRSR001359-2"/>
    </source>
</evidence>
<name>A0A174C8K2_9FIRM</name>
<evidence type="ECO:0000256" key="3">
    <source>
        <dbReference type="PIRSR" id="PIRSR001359-3"/>
    </source>
</evidence>
<feature type="binding site" evidence="3">
    <location>
        <position position="194"/>
    </location>
    <ligand>
        <name>Zn(2+)</name>
        <dbReference type="ChEBI" id="CHEBI:29105"/>
        <label>1</label>
        <note>catalytic</note>
    </ligand>
</feature>
<dbReference type="eggNOG" id="COG0191">
    <property type="taxonomic scope" value="Bacteria"/>
</dbReference>
<dbReference type="NCBIfam" id="TIGR00167">
    <property type="entry name" value="cbbA"/>
    <property type="match status" value="1"/>
</dbReference>
<dbReference type="PIRSF" id="PIRSF001359">
    <property type="entry name" value="F_bP_aldolase_II"/>
    <property type="match status" value="1"/>
</dbReference>
<feature type="active site" description="Proton donor" evidence="1">
    <location>
        <position position="98"/>
    </location>
</feature>
<keyword evidence="3" id="KW-0862">Zinc</keyword>
<protein>
    <submittedName>
        <fullName evidence="4">Fructose-bisphosphate aldolase</fullName>
        <ecNumber evidence="4">4.1.2.13</ecNumber>
    </submittedName>
</protein>
<feature type="binding site" evidence="2">
    <location>
        <begin position="229"/>
        <end position="231"/>
    </location>
    <ligand>
        <name>dihydroxyacetone phosphate</name>
        <dbReference type="ChEBI" id="CHEBI:57642"/>
    </ligand>
</feature>
<dbReference type="InterPro" id="IPR000771">
    <property type="entry name" value="FBA_II"/>
</dbReference>
<dbReference type="PANTHER" id="PTHR30304">
    <property type="entry name" value="D-TAGATOSE-1,6-BISPHOSPHATE ALDOLASE"/>
    <property type="match status" value="1"/>
</dbReference>
<organism evidence="4 5">
    <name type="scientific">Blautia wexlerae</name>
    <dbReference type="NCBI Taxonomy" id="418240"/>
    <lineage>
        <taxon>Bacteria</taxon>
        <taxon>Bacillati</taxon>
        <taxon>Bacillota</taxon>
        <taxon>Clostridia</taxon>
        <taxon>Lachnospirales</taxon>
        <taxon>Lachnospiraceae</taxon>
        <taxon>Blautia</taxon>
    </lineage>
</organism>
<dbReference type="SUPFAM" id="SSF51569">
    <property type="entry name" value="Aldolase"/>
    <property type="match status" value="1"/>
</dbReference>
<dbReference type="RefSeq" id="WP_055200284.1">
    <property type="nucleotide sequence ID" value="NZ_BTHH01000008.1"/>
</dbReference>
<evidence type="ECO:0000313" key="4">
    <source>
        <dbReference type="EMBL" id="CUO08210.1"/>
    </source>
</evidence>
<gene>
    <name evidence="4" type="primary">fda</name>
    <name evidence="4" type="ORF">ERS852478_01807</name>
</gene>
<evidence type="ECO:0000313" key="5">
    <source>
        <dbReference type="Proteomes" id="UP000095431"/>
    </source>
</evidence>
<dbReference type="AlphaFoldDB" id="A0A174C8K2"/>
<evidence type="ECO:0000256" key="1">
    <source>
        <dbReference type="PIRSR" id="PIRSR001359-1"/>
    </source>
</evidence>
<sequence length="384" mass="41759">MPLIPLRPLLETVDKYHFAQGAFNVNAVAQAKAAIEVHEMFRSAAILQGADLANGFMGGRTDFQNATLEDKKVGAKNIADAVKKYAENSPIPVVLHLDHGKNFDSCKAAIEGGYTSVMIDGSSLPFDENVELTREVVKYAHERGVSVEGELGVLAGVEDHVFSTTSTYTNPLKAIEFFKKTGVDALAISYGTMHGASKGKNVKLRKEIAIAIKECMMHEGIFGVLVSHGSSTVPKYIVDEINALGGNIQNAYGISIDELKAAIPCGIGKINVDTDIRLAVTRNMKEFFANHPEKRESQSIGEVYRLLEAKKEQFDPRAFLTPIMDTVMYGIIPDEDVAALMAVVEKGVKEAIGTLIVEFGSYGKAPLVEMASLDEMAERYRKGL</sequence>
<feature type="binding site" evidence="3">
    <location>
        <position position="120"/>
    </location>
    <ligand>
        <name>Zn(2+)</name>
        <dbReference type="ChEBI" id="CHEBI:29105"/>
        <label>2</label>
    </ligand>
</feature>
<dbReference type="Pfam" id="PF01116">
    <property type="entry name" value="F_bP_aldolase"/>
    <property type="match status" value="1"/>
</dbReference>
<reference evidence="4 5" key="1">
    <citation type="submission" date="2015-09" db="EMBL/GenBank/DDBJ databases">
        <authorList>
            <consortium name="Pathogen Informatics"/>
        </authorList>
    </citation>
    <scope>NUCLEOTIDE SEQUENCE [LARGE SCALE GENOMIC DNA]</scope>
    <source>
        <strain evidence="4 5">2789STDY5834863</strain>
    </source>
</reference>
<dbReference type="InterPro" id="IPR050246">
    <property type="entry name" value="Class_II_FBP_aldolase"/>
</dbReference>
<feature type="binding site" evidence="2">
    <location>
        <begin position="271"/>
        <end position="274"/>
    </location>
    <ligand>
        <name>dihydroxyacetone phosphate</name>
        <dbReference type="ChEBI" id="CHEBI:57642"/>
    </ligand>
</feature>
<feature type="binding site" evidence="2">
    <location>
        <position position="195"/>
    </location>
    <ligand>
        <name>dihydroxyacetone phosphate</name>
        <dbReference type="ChEBI" id="CHEBI:57642"/>
    </ligand>
</feature>
<proteinExistence type="predicted"/>
<accession>A0A174C8K2</accession>
<dbReference type="GO" id="GO:0005975">
    <property type="term" value="P:carbohydrate metabolic process"/>
    <property type="evidence" value="ECO:0007669"/>
    <property type="project" value="InterPro"/>
</dbReference>
<dbReference type="EMBL" id="CYZN01000010">
    <property type="protein sequence ID" value="CUO08210.1"/>
    <property type="molecule type" value="Genomic_DNA"/>
</dbReference>
<dbReference type="PANTHER" id="PTHR30304:SF0">
    <property type="entry name" value="D-TAGATOSE-1,6-BISPHOSPHATE ALDOLASE SUBUNIT GATY-RELATED"/>
    <property type="match status" value="1"/>
</dbReference>
<dbReference type="GO" id="GO:0008270">
    <property type="term" value="F:zinc ion binding"/>
    <property type="evidence" value="ECO:0007669"/>
    <property type="project" value="InterPro"/>
</dbReference>
<dbReference type="EC" id="4.1.2.13" evidence="4"/>
<feature type="binding site" evidence="3">
    <location>
        <position position="99"/>
    </location>
    <ligand>
        <name>Zn(2+)</name>
        <dbReference type="ChEBI" id="CHEBI:29105"/>
        <label>1</label>
        <note>catalytic</note>
    </ligand>
</feature>
<dbReference type="InterPro" id="IPR013785">
    <property type="entry name" value="Aldolase_TIM"/>
</dbReference>
<feature type="binding site" evidence="3">
    <location>
        <position position="150"/>
    </location>
    <ligand>
        <name>Zn(2+)</name>
        <dbReference type="ChEBI" id="CHEBI:29105"/>
        <label>2</label>
    </ligand>
</feature>